<name>A0ABU1VZ46_9GAMM</name>
<keyword evidence="5 9" id="KW-0812">Transmembrane</keyword>
<keyword evidence="7 9" id="KW-0472">Membrane</keyword>
<dbReference type="Pfam" id="PF04143">
    <property type="entry name" value="Sulf_transp"/>
    <property type="match status" value="1"/>
</dbReference>
<gene>
    <name evidence="10" type="ORF">J2W69_001938</name>
</gene>
<keyword evidence="6 9" id="KW-1133">Transmembrane helix</keyword>
<evidence type="ECO:0000256" key="6">
    <source>
        <dbReference type="ARBA" id="ARBA00022989"/>
    </source>
</evidence>
<evidence type="ECO:0000256" key="3">
    <source>
        <dbReference type="ARBA" id="ARBA00022475"/>
    </source>
</evidence>
<comment type="caution">
    <text evidence="10">The sequence shown here is derived from an EMBL/GenBank/DDBJ whole genome shotgun (WGS) entry which is preliminary data.</text>
</comment>
<protein>
    <submittedName>
        <fullName evidence="10">Membrane protein YedE/YeeE</fullName>
    </submittedName>
</protein>
<reference evidence="10 11" key="1">
    <citation type="submission" date="2023-07" db="EMBL/GenBank/DDBJ databases">
        <title>Sorghum-associated microbial communities from plants grown in Nebraska, USA.</title>
        <authorList>
            <person name="Schachtman D."/>
        </authorList>
    </citation>
    <scope>NUCLEOTIDE SEQUENCE [LARGE SCALE GENOMIC DNA]</scope>
    <source>
        <strain evidence="10 11">4138</strain>
    </source>
</reference>
<evidence type="ECO:0000313" key="11">
    <source>
        <dbReference type="Proteomes" id="UP001257909"/>
    </source>
</evidence>
<organism evidence="10 11">
    <name type="scientific">Rheinheimera soli</name>
    <dbReference type="NCBI Taxonomy" id="443616"/>
    <lineage>
        <taxon>Bacteria</taxon>
        <taxon>Pseudomonadati</taxon>
        <taxon>Pseudomonadota</taxon>
        <taxon>Gammaproteobacteria</taxon>
        <taxon>Chromatiales</taxon>
        <taxon>Chromatiaceae</taxon>
        <taxon>Rheinheimera</taxon>
    </lineage>
</organism>
<feature type="transmembrane region" description="Helical" evidence="9">
    <location>
        <begin position="120"/>
        <end position="140"/>
    </location>
</feature>
<evidence type="ECO:0000256" key="2">
    <source>
        <dbReference type="ARBA" id="ARBA00022448"/>
    </source>
</evidence>
<keyword evidence="4" id="KW-0997">Cell inner membrane</keyword>
<comment type="subcellular location">
    <subcellularLocation>
        <location evidence="1">Cell inner membrane</location>
        <topology evidence="1">Multi-pass membrane protein</topology>
    </subcellularLocation>
</comment>
<accession>A0ABU1VZ46</accession>
<dbReference type="InterPro" id="IPR007272">
    <property type="entry name" value="Sulf_transp_TsuA/YedE"/>
</dbReference>
<dbReference type="Proteomes" id="UP001257909">
    <property type="component" value="Unassembled WGS sequence"/>
</dbReference>
<evidence type="ECO:0000256" key="1">
    <source>
        <dbReference type="ARBA" id="ARBA00004429"/>
    </source>
</evidence>
<feature type="transmembrane region" description="Helical" evidence="9">
    <location>
        <begin position="12"/>
        <end position="29"/>
    </location>
</feature>
<sequence length="141" mass="14690">MVDWTHFTPESALTGGLMIGLACALLWLLNGRIAGISGITAGTFTNSGPERQWRLAFVLGLVLSSWLWLMLAPLPVTEVTGNYGLLAAAGLLVGIGARLGSGCTSGHGVCGLARLSVRSLVATLTFMGVAVVTVFIVRHLL</sequence>
<dbReference type="PANTHER" id="PTHR30574:SF1">
    <property type="entry name" value="SULPHUR TRANSPORT DOMAIN-CONTAINING PROTEIN"/>
    <property type="match status" value="1"/>
</dbReference>
<dbReference type="PANTHER" id="PTHR30574">
    <property type="entry name" value="INNER MEMBRANE PROTEIN YEDE"/>
    <property type="match status" value="1"/>
</dbReference>
<comment type="similarity">
    <text evidence="8">Belongs to the TsuA/YedE (TC 9.B.102) family.</text>
</comment>
<dbReference type="EMBL" id="JAVDWR010000005">
    <property type="protein sequence ID" value="MDR7120997.1"/>
    <property type="molecule type" value="Genomic_DNA"/>
</dbReference>
<feature type="transmembrane region" description="Helical" evidence="9">
    <location>
        <begin position="53"/>
        <end position="71"/>
    </location>
</feature>
<evidence type="ECO:0000313" key="10">
    <source>
        <dbReference type="EMBL" id="MDR7120997.1"/>
    </source>
</evidence>
<keyword evidence="11" id="KW-1185">Reference proteome</keyword>
<evidence type="ECO:0000256" key="8">
    <source>
        <dbReference type="ARBA" id="ARBA00035655"/>
    </source>
</evidence>
<keyword evidence="2" id="KW-0813">Transport</keyword>
<evidence type="ECO:0000256" key="7">
    <source>
        <dbReference type="ARBA" id="ARBA00023136"/>
    </source>
</evidence>
<evidence type="ECO:0000256" key="4">
    <source>
        <dbReference type="ARBA" id="ARBA00022519"/>
    </source>
</evidence>
<keyword evidence="3" id="KW-1003">Cell membrane</keyword>
<evidence type="ECO:0000256" key="9">
    <source>
        <dbReference type="SAM" id="Phobius"/>
    </source>
</evidence>
<feature type="transmembrane region" description="Helical" evidence="9">
    <location>
        <begin position="83"/>
        <end position="100"/>
    </location>
</feature>
<proteinExistence type="inferred from homology"/>
<evidence type="ECO:0000256" key="5">
    <source>
        <dbReference type="ARBA" id="ARBA00022692"/>
    </source>
</evidence>